<dbReference type="RefSeq" id="XP_004354574.1">
    <property type="nucleotide sequence ID" value="XM_004354522.1"/>
</dbReference>
<reference evidence="2" key="1">
    <citation type="journal article" date="2011" name="Genome Res.">
        <title>Phylogeny-wide analysis of social amoeba genomes highlights ancient origins for complex intercellular communication.</title>
        <authorList>
            <person name="Heidel A.J."/>
            <person name="Lawal H.M."/>
            <person name="Felder M."/>
            <person name="Schilde C."/>
            <person name="Helps N.R."/>
            <person name="Tunggal B."/>
            <person name="Rivero F."/>
            <person name="John U."/>
            <person name="Schleicher M."/>
            <person name="Eichinger L."/>
            <person name="Platzer M."/>
            <person name="Noegel A.A."/>
            <person name="Schaap P."/>
            <person name="Gloeckner G."/>
        </authorList>
    </citation>
    <scope>NUCLEOTIDE SEQUENCE [LARGE SCALE GENOMIC DNA]</scope>
    <source>
        <strain evidence="2">SH3</strain>
    </source>
</reference>
<gene>
    <name evidence="1" type="ORF">DFA_09218</name>
</gene>
<dbReference type="InterPro" id="IPR032675">
    <property type="entry name" value="LRR_dom_sf"/>
</dbReference>
<keyword evidence="2" id="KW-1185">Reference proteome</keyword>
<dbReference type="EMBL" id="GL883024">
    <property type="protein sequence ID" value="EGG16190.1"/>
    <property type="molecule type" value="Genomic_DNA"/>
</dbReference>
<proteinExistence type="predicted"/>
<dbReference type="Gene3D" id="3.80.10.10">
    <property type="entry name" value="Ribonuclease Inhibitor"/>
    <property type="match status" value="1"/>
</dbReference>
<dbReference type="GeneID" id="14868237"/>
<dbReference type="SUPFAM" id="SSF52058">
    <property type="entry name" value="L domain-like"/>
    <property type="match status" value="1"/>
</dbReference>
<accession>F4Q708</accession>
<organism evidence="1 2">
    <name type="scientific">Cavenderia fasciculata</name>
    <name type="common">Slime mold</name>
    <name type="synonym">Dictyostelium fasciculatum</name>
    <dbReference type="NCBI Taxonomy" id="261658"/>
    <lineage>
        <taxon>Eukaryota</taxon>
        <taxon>Amoebozoa</taxon>
        <taxon>Evosea</taxon>
        <taxon>Eumycetozoa</taxon>
        <taxon>Dictyostelia</taxon>
        <taxon>Acytosteliales</taxon>
        <taxon>Cavenderiaceae</taxon>
        <taxon>Cavenderia</taxon>
    </lineage>
</organism>
<evidence type="ECO:0000313" key="1">
    <source>
        <dbReference type="EMBL" id="EGG16190.1"/>
    </source>
</evidence>
<sequence length="872" mass="101095">MMDNKEEESKDDRLFIYQIETKQQHNSNNDYQYDLTTTQTNDIDDSLKEKNIIKRSESKKKKRSHDDFEHGQGEDIIYTENELKCKVKKELIVICTRLGIQSSINQLKDTIIQQIIKHQNDQQEFKSKMIDNNPLLDYNKGSLEYSLPWPIIRRIISQLWQESSICTCYYNQQIDNLIKENQNTNRFIYQKWPLCLMLWNESRMKCPMHTYHYFNDLDPSTNISKLIASTSNQKNKWRFQLLTISKRINQFISSRYLDNVLLRLNQDTLNHLNNQYCPIKTPKVLLLYNSNDLTFIGDQNTTIFNQVEKLKIHRVDLKPPNNKILPKIFKNIKSITATYSNVLGHLQYDRLCQKQFLSSFKNLTSINLQSCQHFNYNRDVFLTALTKITTGGGITKLLLPIDWCALPIDLDTKLADSIVNSNIIPPQQMPNLKTFHFYNYQMVGYTFIDTNLTTIVDHSHNGCPNINPFINNIPPTISTIKLKSGDEILKPLLACGLLIFNINKVLIDSIYEMTDQMINQFTKIGYKYHGATFKSPTTTKRQFTFIKSIPTAPKITKTKTLTISTTKKTTACSTNQRVITNSNNNNNNNPTLPFYLIEKIIKYSWHRYYCTCEPETNQNDSLFKKCQQLCNAKSKCPIHKNSAVLNLIKRITFKSSQVTNIQSKFTNQYCLLGKSIETLTLDIDDANSDLKFPQLDHYSNVSRLTAEIYQAEDSFPLLVEFKSLTSLDISQIKMYPNGLVMEELIDGLKDMSLKKLYFCENQIPESIFEDSSLSRSLESISINVNDMLTYTPRLFNLPKLRHIRIINNNHQTPFYKDLLTKNFGFPSSLPPGIQKISTNDAICTKICIHNPQVKELVYLEIVLILSVPRGFI</sequence>
<protein>
    <submittedName>
        <fullName evidence="1">Uncharacterized protein</fullName>
    </submittedName>
</protein>
<dbReference type="KEGG" id="dfa:DFA_09218"/>
<evidence type="ECO:0000313" key="2">
    <source>
        <dbReference type="Proteomes" id="UP000007797"/>
    </source>
</evidence>
<dbReference type="AlphaFoldDB" id="F4Q708"/>
<dbReference type="Proteomes" id="UP000007797">
    <property type="component" value="Unassembled WGS sequence"/>
</dbReference>
<name>F4Q708_CACFS</name>